<dbReference type="Proteomes" id="UP000548423">
    <property type="component" value="Unassembled WGS sequence"/>
</dbReference>
<proteinExistence type="predicted"/>
<accession>A0A852TLQ8</accession>
<reference evidence="2" key="1">
    <citation type="submission" date="2020-07" db="EMBL/GenBank/DDBJ databases">
        <authorList>
            <person name="Partida-Martinez L."/>
            <person name="Huntemann M."/>
            <person name="Clum A."/>
            <person name="Wang J."/>
            <person name="Palaniappan K."/>
            <person name="Ritter S."/>
            <person name="Chen I.-M."/>
            <person name="Stamatis D."/>
            <person name="Reddy T."/>
            <person name="O'Malley R."/>
            <person name="Daum C."/>
            <person name="Shapiro N."/>
            <person name="Ivanova N."/>
            <person name="Kyrpides N."/>
            <person name="Woyke T."/>
        </authorList>
    </citation>
    <scope>NUCLEOTIDE SEQUENCE [LARGE SCALE GENOMIC DNA]</scope>
    <source>
        <strain evidence="2">AT2.8</strain>
    </source>
</reference>
<sequence>MIITDDARDEFKKMFKEENAKNIRIFFDGYG</sequence>
<organism evidence="1 2">
    <name type="scientific">Neobacillus niacini</name>
    <dbReference type="NCBI Taxonomy" id="86668"/>
    <lineage>
        <taxon>Bacteria</taxon>
        <taxon>Bacillati</taxon>
        <taxon>Bacillota</taxon>
        <taxon>Bacilli</taxon>
        <taxon>Bacillales</taxon>
        <taxon>Bacillaceae</taxon>
        <taxon>Neobacillus</taxon>
    </lineage>
</organism>
<evidence type="ECO:0000313" key="2">
    <source>
        <dbReference type="Proteomes" id="UP000548423"/>
    </source>
</evidence>
<dbReference type="EMBL" id="JACCBX010000029">
    <property type="protein sequence ID" value="NYE09692.1"/>
    <property type="molecule type" value="Genomic_DNA"/>
</dbReference>
<dbReference type="AlphaFoldDB" id="A0A852TLQ8"/>
<reference evidence="2" key="2">
    <citation type="submission" date="2020-08" db="EMBL/GenBank/DDBJ databases">
        <title>The Agave Microbiome: Exploring the role of microbial communities in plant adaptations to desert environments.</title>
        <authorList>
            <person name="Partida-Martinez L.P."/>
        </authorList>
    </citation>
    <scope>NUCLEOTIDE SEQUENCE [LARGE SCALE GENOMIC DNA]</scope>
    <source>
        <strain evidence="2">AT2.8</strain>
    </source>
</reference>
<evidence type="ECO:0000313" key="1">
    <source>
        <dbReference type="EMBL" id="NYE09692.1"/>
    </source>
</evidence>
<comment type="caution">
    <text evidence="1">The sequence shown here is derived from an EMBL/GenBank/DDBJ whole genome shotgun (WGS) entry which is preliminary data.</text>
</comment>
<protein>
    <submittedName>
        <fullName evidence="1">Fe-S cluster assembly iron-binding protein IscA</fullName>
    </submittedName>
</protein>
<gene>
    <name evidence="1" type="ORF">F4694_006598</name>
</gene>
<name>A0A852TLQ8_9BACI</name>